<dbReference type="PANTHER" id="PTHR48077:SF6">
    <property type="entry name" value="TRYPTOPHAN SYNTHASE"/>
    <property type="match status" value="1"/>
</dbReference>
<comment type="cofactor">
    <cofactor evidence="1">
        <name>pyridoxal 5'-phosphate</name>
        <dbReference type="ChEBI" id="CHEBI:597326"/>
    </cofactor>
</comment>
<dbReference type="SUPFAM" id="SSF53686">
    <property type="entry name" value="Tryptophan synthase beta subunit-like PLP-dependent enzymes"/>
    <property type="match status" value="1"/>
</dbReference>
<sequence length="245" mass="27074">NDLRAMYASIGRPTPLHRAYRLEKELGIEGDNIKIFYKNESVSPTGSHKLNTALAQAYFCKKQGINEMVTETGAGQWGSALALACNLSGIKCTVYMVRISFLQKPGRKILMKIFNAKVHASPSEFTESGRRYWEKDNNHNGSLGLAISEAIEHCLRDESIRYSLGSVVNHVLLHQTVIGQEAKSQLSKIGEYPDIVIGCAGGGSNFAGTAIPFIREKIRGVYPETEMIAVEPRACPSMCKGKYMW</sequence>
<evidence type="ECO:0000256" key="5">
    <source>
        <dbReference type="ARBA" id="ARBA00022822"/>
    </source>
</evidence>
<evidence type="ECO:0000256" key="1">
    <source>
        <dbReference type="ARBA" id="ARBA00001933"/>
    </source>
</evidence>
<dbReference type="NCBIfam" id="NF009057">
    <property type="entry name" value="PRK12391.1"/>
    <property type="match status" value="1"/>
</dbReference>
<dbReference type="Pfam" id="PF00291">
    <property type="entry name" value="PALP"/>
    <property type="match status" value="1"/>
</dbReference>
<comment type="catalytic activity">
    <reaction evidence="9">
        <text>(1S,2R)-1-C-(indol-3-yl)glycerol 3-phosphate + L-serine = D-glyceraldehyde 3-phosphate + L-tryptophan + H2O</text>
        <dbReference type="Rhea" id="RHEA:10532"/>
        <dbReference type="ChEBI" id="CHEBI:15377"/>
        <dbReference type="ChEBI" id="CHEBI:33384"/>
        <dbReference type="ChEBI" id="CHEBI:57912"/>
        <dbReference type="ChEBI" id="CHEBI:58866"/>
        <dbReference type="ChEBI" id="CHEBI:59776"/>
        <dbReference type="EC" id="4.2.1.20"/>
    </reaction>
</comment>
<keyword evidence="4" id="KW-0028">Amino-acid biosynthesis</keyword>
<comment type="pathway">
    <text evidence="2">Amino-acid biosynthesis; L-tryptophan biosynthesis; L-tryptophan from chorismate: step 5/5.</text>
</comment>
<dbReference type="InterPro" id="IPR006653">
    <property type="entry name" value="Trp_synth_b_CS"/>
</dbReference>
<reference evidence="11" key="1">
    <citation type="journal article" date="2014" name="Front. Microbiol.">
        <title>High frequency of phylogenetically diverse reductive dehalogenase-homologous genes in deep subseafloor sedimentary metagenomes.</title>
        <authorList>
            <person name="Kawai M."/>
            <person name="Futagami T."/>
            <person name="Toyoda A."/>
            <person name="Takaki Y."/>
            <person name="Nishi S."/>
            <person name="Hori S."/>
            <person name="Arai W."/>
            <person name="Tsubouchi T."/>
            <person name="Morono Y."/>
            <person name="Uchiyama I."/>
            <person name="Ito T."/>
            <person name="Fujiyama A."/>
            <person name="Inagaki F."/>
            <person name="Takami H."/>
        </authorList>
    </citation>
    <scope>NUCLEOTIDE SEQUENCE</scope>
    <source>
        <strain evidence="11">Expedition CK06-06</strain>
    </source>
</reference>
<evidence type="ECO:0000313" key="11">
    <source>
        <dbReference type="EMBL" id="GAH38930.1"/>
    </source>
</evidence>
<feature type="non-terminal residue" evidence="11">
    <location>
        <position position="1"/>
    </location>
</feature>
<evidence type="ECO:0000256" key="6">
    <source>
        <dbReference type="ARBA" id="ARBA00022898"/>
    </source>
</evidence>
<keyword evidence="6" id="KW-0663">Pyridoxal phosphate</keyword>
<dbReference type="GO" id="GO:0052684">
    <property type="term" value="F:L-serine hydro-lyase (adding indole, L-tryptophan-forming) activity"/>
    <property type="evidence" value="ECO:0007669"/>
    <property type="project" value="TreeGrafter"/>
</dbReference>
<dbReference type="EC" id="4.2.1.20" evidence="3"/>
<accession>X1G2A1</accession>
<gene>
    <name evidence="11" type="ORF">S03H2_22679</name>
</gene>
<name>X1G2A1_9ZZZZ</name>
<feature type="non-terminal residue" evidence="11">
    <location>
        <position position="245"/>
    </location>
</feature>
<evidence type="ECO:0000256" key="4">
    <source>
        <dbReference type="ARBA" id="ARBA00022605"/>
    </source>
</evidence>
<dbReference type="AlphaFoldDB" id="X1G2A1"/>
<dbReference type="InterPro" id="IPR001926">
    <property type="entry name" value="TrpB-like_PALP"/>
</dbReference>
<keyword evidence="8" id="KW-0456">Lyase</keyword>
<keyword evidence="7" id="KW-0057">Aromatic amino acid biosynthesis</keyword>
<evidence type="ECO:0000256" key="2">
    <source>
        <dbReference type="ARBA" id="ARBA00004733"/>
    </source>
</evidence>
<dbReference type="EMBL" id="BARU01012254">
    <property type="protein sequence ID" value="GAH38930.1"/>
    <property type="molecule type" value="Genomic_DNA"/>
</dbReference>
<evidence type="ECO:0000259" key="10">
    <source>
        <dbReference type="Pfam" id="PF00291"/>
    </source>
</evidence>
<comment type="caution">
    <text evidence="11">The sequence shown here is derived from an EMBL/GenBank/DDBJ whole genome shotgun (WGS) entry which is preliminary data.</text>
</comment>
<evidence type="ECO:0000256" key="9">
    <source>
        <dbReference type="ARBA" id="ARBA00049047"/>
    </source>
</evidence>
<feature type="domain" description="Tryptophan synthase beta chain-like PALP" evidence="10">
    <location>
        <begin position="11"/>
        <end position="241"/>
    </location>
</feature>
<keyword evidence="5" id="KW-0822">Tryptophan biosynthesis</keyword>
<dbReference type="PANTHER" id="PTHR48077">
    <property type="entry name" value="TRYPTOPHAN SYNTHASE-RELATED"/>
    <property type="match status" value="1"/>
</dbReference>
<dbReference type="GO" id="GO:0004834">
    <property type="term" value="F:tryptophan synthase activity"/>
    <property type="evidence" value="ECO:0007669"/>
    <property type="project" value="UniProtKB-EC"/>
</dbReference>
<dbReference type="InterPro" id="IPR023026">
    <property type="entry name" value="Trp_synth_beta/beta-like"/>
</dbReference>
<evidence type="ECO:0000256" key="8">
    <source>
        <dbReference type="ARBA" id="ARBA00023239"/>
    </source>
</evidence>
<dbReference type="PROSITE" id="PS00168">
    <property type="entry name" value="TRP_SYNTHASE_BETA"/>
    <property type="match status" value="1"/>
</dbReference>
<evidence type="ECO:0000256" key="3">
    <source>
        <dbReference type="ARBA" id="ARBA00012043"/>
    </source>
</evidence>
<organism evidence="11">
    <name type="scientific">marine sediment metagenome</name>
    <dbReference type="NCBI Taxonomy" id="412755"/>
    <lineage>
        <taxon>unclassified sequences</taxon>
        <taxon>metagenomes</taxon>
        <taxon>ecological metagenomes</taxon>
    </lineage>
</organism>
<protein>
    <recommendedName>
        <fullName evidence="3">tryptophan synthase</fullName>
        <ecNumber evidence="3">4.2.1.20</ecNumber>
    </recommendedName>
</protein>
<evidence type="ECO:0000256" key="7">
    <source>
        <dbReference type="ARBA" id="ARBA00023141"/>
    </source>
</evidence>
<dbReference type="Gene3D" id="3.40.50.1100">
    <property type="match status" value="2"/>
</dbReference>
<proteinExistence type="predicted"/>
<dbReference type="GO" id="GO:0005737">
    <property type="term" value="C:cytoplasm"/>
    <property type="evidence" value="ECO:0007669"/>
    <property type="project" value="TreeGrafter"/>
</dbReference>
<dbReference type="InterPro" id="IPR036052">
    <property type="entry name" value="TrpB-like_PALP_sf"/>
</dbReference>